<evidence type="ECO:0000256" key="1">
    <source>
        <dbReference type="SAM" id="MobiDB-lite"/>
    </source>
</evidence>
<feature type="compositionally biased region" description="Basic and acidic residues" evidence="1">
    <location>
        <begin position="256"/>
        <end position="273"/>
    </location>
</feature>
<organism evidence="2 3">
    <name type="scientific">Sphaerosporella brunnea</name>
    <dbReference type="NCBI Taxonomy" id="1250544"/>
    <lineage>
        <taxon>Eukaryota</taxon>
        <taxon>Fungi</taxon>
        <taxon>Dikarya</taxon>
        <taxon>Ascomycota</taxon>
        <taxon>Pezizomycotina</taxon>
        <taxon>Pezizomycetes</taxon>
        <taxon>Pezizales</taxon>
        <taxon>Pyronemataceae</taxon>
        <taxon>Sphaerosporella</taxon>
    </lineage>
</organism>
<gene>
    <name evidence="2" type="ORF">FN846DRAFT_963033</name>
</gene>
<evidence type="ECO:0000313" key="2">
    <source>
        <dbReference type="EMBL" id="KAA8897800.1"/>
    </source>
</evidence>
<dbReference type="EMBL" id="VXIS01000192">
    <property type="protein sequence ID" value="KAA8897800.1"/>
    <property type="molecule type" value="Genomic_DNA"/>
</dbReference>
<sequence length="298" mass="33761">MIEGRREEDRVRGWTEEEMFEERFVAPRERERERDRVERTTIREEYITTGGAPRRNDGTFRDERIREERITGSGEREASFREDRIREERITGEREASRHRHAAAAAAEHSRTAVITKTQQQQQQSKMNQSTAVALSTGSLVGSPPVPLAKSMEKVAVWRNKVAEETAMAAAAAAAVNNNDNARVTTKHDVFEGPHGERIDRTITTRDTTIDHRRPPPIHRRVMASRDHSQASGQTYRSAAGNTGRTSLMVHPPSSVRDRIIGQREDWADDSRRRMMGGGDVGVNGEVRRSIEGKSSWK</sequence>
<evidence type="ECO:0000313" key="3">
    <source>
        <dbReference type="Proteomes" id="UP000326924"/>
    </source>
</evidence>
<reference evidence="2 3" key="1">
    <citation type="submission" date="2019-09" db="EMBL/GenBank/DDBJ databases">
        <title>Draft genome of the ectomycorrhizal ascomycete Sphaerosporella brunnea.</title>
        <authorList>
            <consortium name="DOE Joint Genome Institute"/>
            <person name="Benucci G.M."/>
            <person name="Marozzi G."/>
            <person name="Antonielli L."/>
            <person name="Sanchez S."/>
            <person name="Marco P."/>
            <person name="Wang X."/>
            <person name="Falini L.B."/>
            <person name="Barry K."/>
            <person name="Haridas S."/>
            <person name="Lipzen A."/>
            <person name="Labutti K."/>
            <person name="Grigoriev I.V."/>
            <person name="Murat C."/>
            <person name="Martin F."/>
            <person name="Albertini E."/>
            <person name="Donnini D."/>
            <person name="Bonito G."/>
        </authorList>
    </citation>
    <scope>NUCLEOTIDE SEQUENCE [LARGE SCALE GENOMIC DNA]</scope>
    <source>
        <strain evidence="2 3">Sb_GMNB300</strain>
    </source>
</reference>
<name>A0A5J5EMR1_9PEZI</name>
<dbReference type="Proteomes" id="UP000326924">
    <property type="component" value="Unassembled WGS sequence"/>
</dbReference>
<comment type="caution">
    <text evidence="2">The sequence shown here is derived from an EMBL/GenBank/DDBJ whole genome shotgun (WGS) entry which is preliminary data.</text>
</comment>
<accession>A0A5J5EMR1</accession>
<protein>
    <submittedName>
        <fullName evidence="2">Uncharacterized protein</fullName>
    </submittedName>
</protein>
<feature type="compositionally biased region" description="Polar residues" evidence="1">
    <location>
        <begin position="230"/>
        <end position="246"/>
    </location>
</feature>
<proteinExistence type="predicted"/>
<dbReference type="AlphaFoldDB" id="A0A5J5EMR1"/>
<dbReference type="InParanoid" id="A0A5J5EMR1"/>
<feature type="region of interest" description="Disordered" evidence="1">
    <location>
        <begin position="42"/>
        <end position="99"/>
    </location>
</feature>
<keyword evidence="3" id="KW-1185">Reference proteome</keyword>
<feature type="compositionally biased region" description="Basic and acidic residues" evidence="1">
    <location>
        <begin position="54"/>
        <end position="96"/>
    </location>
</feature>
<feature type="region of interest" description="Disordered" evidence="1">
    <location>
        <begin position="224"/>
        <end position="298"/>
    </location>
</feature>